<feature type="region of interest" description="Disordered" evidence="1">
    <location>
        <begin position="316"/>
        <end position="336"/>
    </location>
</feature>
<organism evidence="2 3">
    <name type="scientific">Nannochloropsis gaditana</name>
    <dbReference type="NCBI Taxonomy" id="72520"/>
    <lineage>
        <taxon>Eukaryota</taxon>
        <taxon>Sar</taxon>
        <taxon>Stramenopiles</taxon>
        <taxon>Ochrophyta</taxon>
        <taxon>Eustigmatophyceae</taxon>
        <taxon>Eustigmatales</taxon>
        <taxon>Monodopsidaceae</taxon>
        <taxon>Nannochloropsis</taxon>
    </lineage>
</organism>
<comment type="caution">
    <text evidence="2">The sequence shown here is derived from an EMBL/GenBank/DDBJ whole genome shotgun (WGS) entry which is preliminary data.</text>
</comment>
<dbReference type="SUPFAM" id="SSF48208">
    <property type="entry name" value="Six-hairpin glycosidases"/>
    <property type="match status" value="1"/>
</dbReference>
<evidence type="ECO:0000256" key="1">
    <source>
        <dbReference type="SAM" id="MobiDB-lite"/>
    </source>
</evidence>
<name>W7T536_9STRA</name>
<keyword evidence="3" id="KW-1185">Reference proteome</keyword>
<proteinExistence type="predicted"/>
<accession>W7T536</accession>
<protein>
    <submittedName>
        <fullName evidence="2">Uncharacterized protein</fullName>
    </submittedName>
</protein>
<evidence type="ECO:0000313" key="2">
    <source>
        <dbReference type="EMBL" id="EWM21652.1"/>
    </source>
</evidence>
<feature type="compositionally biased region" description="Pro residues" evidence="1">
    <location>
        <begin position="319"/>
        <end position="332"/>
    </location>
</feature>
<reference evidence="2 3" key="1">
    <citation type="journal article" date="2014" name="Mol. Plant">
        <title>Chromosome Scale Genome Assembly and Transcriptome Profiling of Nannochloropsis gaditana in Nitrogen Depletion.</title>
        <authorList>
            <person name="Corteggiani Carpinelli E."/>
            <person name="Telatin A."/>
            <person name="Vitulo N."/>
            <person name="Forcato C."/>
            <person name="D'Angelo M."/>
            <person name="Schiavon R."/>
            <person name="Vezzi A."/>
            <person name="Giacometti G.M."/>
            <person name="Morosinotto T."/>
            <person name="Valle G."/>
        </authorList>
    </citation>
    <scope>NUCLEOTIDE SEQUENCE [LARGE SCALE GENOMIC DNA]</scope>
    <source>
        <strain evidence="2 3">B-31</strain>
    </source>
</reference>
<dbReference type="Proteomes" id="UP000019335">
    <property type="component" value="Unassembled WGS sequence"/>
</dbReference>
<dbReference type="InterPro" id="IPR008928">
    <property type="entry name" value="6-hairpin_glycosidase_sf"/>
</dbReference>
<dbReference type="EMBL" id="AZIL01002442">
    <property type="protein sequence ID" value="EWM21652.1"/>
    <property type="molecule type" value="Genomic_DNA"/>
</dbReference>
<sequence>MWKVRGPALLSHLRAGAYGIFFVAHFLASWPLTLAQVPTLEELAGDWTKISTLRDTPSLSNWQGSVGTNHAVVDTTAFIAPPFVGSPSMVTLRVNGEAVELDAVRWAVYAACRRSKPIVVGDLRLLVTSELRMAWNDSALLWEIQFENVPTDHADGNTRESADERHTIEFSVQAMARRRHEMGWLLSEGLPTDPADFQTAMVFPNESGKRAMVMHADTLSEAVGGFVFVDPQPGAWAWVADEQERNRSAAVGTVELSLPPGTPVTVRLVAAMGPPASGLPGTAFEEMALRLEGYAAHFDAHFHGARDGWDAIWHEAFTPAPPSSPPPPPSPPRTFSGHLPTLITQDSSLRRLYYMSALSLLATGRTSLSAFSHGVPGLSSFVTGFGNTCWTRPGHLAPAEVECVKPARPRETLHTPVYIGATAQFYWDTSLRVLLTALLDPAAMRRYILTMLSLEGQGFERSFGLDGMTGEPLGYEYAFNAHSVFTVIATYVRVTNDTALLDLKIGTAERGKGKMTVGQRLEEVALDWRRRRVPKPGSKGRESEAGRAGPMPGGGLRTMSGSDAEAVEDREIMSWHWPGDRRRSCNTRTSGSEEFAESPPPKGVGGLEGAVGTVDEDGVSRGERAPEDDEDDDGYFYIADYGPRPENFLECVPTYIHVVPALQAANVEITASLATLRSAEGNRSGAVRLAKMARRLARETVEHLYMPGGAGTWGCLYPDKEYSLVPVRHIVDFVYVSRGLALASKACAAIDKAYGLAGNSTPLFPPAIAGAMSLFFHDELRTPSWTRALSLYDELNLKVPRPRSILRPDHGITGAFDAWAALAVEALAYNDEGDWDEALEVLRSMAAATQDGPFGQAHEVTEMTQSAFKTTRGFTRFAADNGGSFGEVILRGVFAYNPPFLAPVEETKAFKGLERAIQDGGQGARGGLFATLEGLRTPWGMASLEIGGGEEESGGVQIKDLKSYT</sequence>
<dbReference type="OrthoDB" id="209097at2759"/>
<feature type="region of interest" description="Disordered" evidence="1">
    <location>
        <begin position="578"/>
        <end position="633"/>
    </location>
</feature>
<dbReference type="GO" id="GO:0005975">
    <property type="term" value="P:carbohydrate metabolic process"/>
    <property type="evidence" value="ECO:0007669"/>
    <property type="project" value="InterPro"/>
</dbReference>
<dbReference type="AlphaFoldDB" id="W7T536"/>
<evidence type="ECO:0000313" key="3">
    <source>
        <dbReference type="Proteomes" id="UP000019335"/>
    </source>
</evidence>
<feature type="region of interest" description="Disordered" evidence="1">
    <location>
        <begin position="530"/>
        <end position="562"/>
    </location>
</feature>
<gene>
    <name evidence="2" type="ORF">Naga_100012g38</name>
</gene>